<proteinExistence type="predicted"/>
<dbReference type="AlphaFoldDB" id="A0A7J0BEZ2"/>
<evidence type="ECO:0000259" key="3">
    <source>
        <dbReference type="Pfam" id="PF01959"/>
    </source>
</evidence>
<reference evidence="5 6" key="1">
    <citation type="submission" date="2020-05" db="EMBL/GenBank/DDBJ databases">
        <title>Draft genome sequence of Desulfovibrio sp. strain HN2T.</title>
        <authorList>
            <person name="Ueno A."/>
            <person name="Tamazawa S."/>
            <person name="Tamamura S."/>
            <person name="Murakami T."/>
            <person name="Kiyama T."/>
            <person name="Inomata H."/>
            <person name="Amano Y."/>
            <person name="Miyakawa K."/>
            <person name="Tamaki H."/>
            <person name="Naganuma T."/>
            <person name="Kaneko K."/>
        </authorList>
    </citation>
    <scope>NUCLEOTIDE SEQUENCE [LARGE SCALE GENOMIC DNA]</scope>
    <source>
        <strain evidence="5 6">HN2</strain>
    </source>
</reference>
<keyword evidence="1" id="KW-0028">Amino-acid biosynthesis</keyword>
<dbReference type="Proteomes" id="UP000503840">
    <property type="component" value="Unassembled WGS sequence"/>
</dbReference>
<keyword evidence="2" id="KW-0057">Aromatic amino acid biosynthesis</keyword>
<dbReference type="PANTHER" id="PTHR33563">
    <property type="match status" value="1"/>
</dbReference>
<evidence type="ECO:0000313" key="5">
    <source>
        <dbReference type="EMBL" id="GFM32283.1"/>
    </source>
</evidence>
<dbReference type="NCBIfam" id="NF002628">
    <property type="entry name" value="PRK02290.1-6"/>
    <property type="match status" value="1"/>
</dbReference>
<dbReference type="InterPro" id="IPR030960">
    <property type="entry name" value="DHQS/DOIS_N"/>
</dbReference>
<comment type="caution">
    <text evidence="5">The sequence shown here is derived from an EMBL/GenBank/DDBJ whole genome shotgun (WGS) entry which is preliminary data.</text>
</comment>
<dbReference type="PANTHER" id="PTHR33563:SF1">
    <property type="entry name" value="3-DEHYDROQUINATE SYNTHASE"/>
    <property type="match status" value="1"/>
</dbReference>
<dbReference type="Pfam" id="PF01959">
    <property type="entry name" value="DHQS"/>
    <property type="match status" value="1"/>
</dbReference>
<dbReference type="EMBL" id="BLVO01000005">
    <property type="protein sequence ID" value="GFM32283.1"/>
    <property type="molecule type" value="Genomic_DNA"/>
</dbReference>
<gene>
    <name evidence="5" type="ORF">DSM101010T_06480</name>
</gene>
<dbReference type="GO" id="GO:0009073">
    <property type="term" value="P:aromatic amino acid family biosynthetic process"/>
    <property type="evidence" value="ECO:0007669"/>
    <property type="project" value="UniProtKB-KW"/>
</dbReference>
<name>A0A7J0BEZ2_9BACT</name>
<dbReference type="PIRSF" id="PIRSF006655">
    <property type="entry name" value="DHQ_synth"/>
    <property type="match status" value="1"/>
</dbReference>
<dbReference type="InterPro" id="IPR056179">
    <property type="entry name" value="DHQS_C"/>
</dbReference>
<keyword evidence="6" id="KW-1185">Reference proteome</keyword>
<sequence>MRRAAVGTFGREQKSKLSGELSSFYKIGKIMKKVLFKSVPFNKEHITLALESGVDAIIVAAGDVKKVESLARCTVIAEEAMPVIVFDSKKDEEEATARLAKGENVAIARGWEIIPIENLLAQSDNVTVEVATLAEAKLAAGILERGVNAVVVLPEGVEELKQIVAELKLSQGTLDLVSATVTSVQNVGLGHRVCVDTMSVLKTGQGMLVGNSSAFTFLVNAETERNEYVAARPFRINAGAVHAYAVMPGDRTTYLEELASGDEVLIVNHDGSTSLATIGRCKTEVRPMLLIKAKVGGVEGAVFLQNAETIRVVRKDGSPVSVVVLKEGDEILVRTDAAGRHFGMRIQEEIKEG</sequence>
<dbReference type="GO" id="GO:0003856">
    <property type="term" value="F:3-dehydroquinate synthase activity"/>
    <property type="evidence" value="ECO:0007669"/>
    <property type="project" value="InterPro"/>
</dbReference>
<organism evidence="5 6">
    <name type="scientific">Desulfovibrio subterraneus</name>
    <dbReference type="NCBI Taxonomy" id="2718620"/>
    <lineage>
        <taxon>Bacteria</taxon>
        <taxon>Pseudomonadati</taxon>
        <taxon>Thermodesulfobacteriota</taxon>
        <taxon>Desulfovibrionia</taxon>
        <taxon>Desulfovibrionales</taxon>
        <taxon>Desulfovibrionaceae</taxon>
        <taxon>Desulfovibrio</taxon>
    </lineage>
</organism>
<evidence type="ECO:0000259" key="4">
    <source>
        <dbReference type="Pfam" id="PF26558"/>
    </source>
</evidence>
<evidence type="ECO:0000256" key="1">
    <source>
        <dbReference type="ARBA" id="ARBA00022605"/>
    </source>
</evidence>
<evidence type="ECO:0000256" key="2">
    <source>
        <dbReference type="ARBA" id="ARBA00023141"/>
    </source>
</evidence>
<accession>A0A7J0BEZ2</accession>
<protein>
    <submittedName>
        <fullName evidence="5">3-dehydroquinate synthase</fullName>
    </submittedName>
</protein>
<feature type="domain" description="3-dehydroquinate synthase C-terminal" evidence="4">
    <location>
        <begin position="179"/>
        <end position="352"/>
    </location>
</feature>
<feature type="domain" description="3-dehydroquinate synthase N-terminal" evidence="3">
    <location>
        <begin position="41"/>
        <end position="164"/>
    </location>
</feature>
<dbReference type="GO" id="GO:0008652">
    <property type="term" value="P:amino acid biosynthetic process"/>
    <property type="evidence" value="ECO:0007669"/>
    <property type="project" value="UniProtKB-KW"/>
</dbReference>
<evidence type="ECO:0000313" key="6">
    <source>
        <dbReference type="Proteomes" id="UP000503840"/>
    </source>
</evidence>
<dbReference type="InterPro" id="IPR002812">
    <property type="entry name" value="DHQS"/>
</dbReference>
<dbReference type="GO" id="GO:0016491">
    <property type="term" value="F:oxidoreductase activity"/>
    <property type="evidence" value="ECO:0007669"/>
    <property type="project" value="InterPro"/>
</dbReference>
<dbReference type="Pfam" id="PF26558">
    <property type="entry name" value="DHQS_2nd"/>
    <property type="match status" value="1"/>
</dbReference>